<dbReference type="RefSeq" id="WP_265364409.1">
    <property type="nucleotide sequence ID" value="NZ_CP110636.1"/>
</dbReference>
<dbReference type="Proteomes" id="UP001164959">
    <property type="component" value="Chromosome"/>
</dbReference>
<feature type="region of interest" description="Disordered" evidence="1">
    <location>
        <begin position="57"/>
        <end position="79"/>
    </location>
</feature>
<evidence type="ECO:0008006" key="4">
    <source>
        <dbReference type="Google" id="ProtNLM"/>
    </source>
</evidence>
<evidence type="ECO:0000256" key="1">
    <source>
        <dbReference type="SAM" id="MobiDB-lite"/>
    </source>
</evidence>
<dbReference type="EMBL" id="CP110636">
    <property type="protein sequence ID" value="UZJ33211.1"/>
    <property type="molecule type" value="Genomic_DNA"/>
</dbReference>
<accession>A0ABY6PHD9</accession>
<keyword evidence="3" id="KW-1185">Reference proteome</keyword>
<dbReference type="Gene3D" id="3.20.20.30">
    <property type="entry name" value="Luciferase-like domain"/>
    <property type="match status" value="1"/>
</dbReference>
<sequence length="79" mass="8543">MAGTALVGSQAEGAERIEEYHRLGIEEFILSGPPHVEEAYRFAEGVLPLLRDPALAASRRTGRGRTGRGRGAVRDRAGR</sequence>
<dbReference type="SUPFAM" id="SSF51679">
    <property type="entry name" value="Bacterial luciferase-like"/>
    <property type="match status" value="1"/>
</dbReference>
<evidence type="ECO:0000313" key="2">
    <source>
        <dbReference type="EMBL" id="UZJ33211.1"/>
    </source>
</evidence>
<proteinExistence type="predicted"/>
<protein>
    <recommendedName>
        <fullName evidence="4">Alkanesulfonate monooxygenase</fullName>
    </recommendedName>
</protein>
<reference evidence="2" key="1">
    <citation type="submission" date="2022-11" db="EMBL/GenBank/DDBJ databases">
        <title>Identification and genomic analyses of a novel endophytic actinobacterium Streptomyces endophytica sp. nov. with potential for biocontrol of Yam anthracnose.</title>
        <authorList>
            <person name="Huang X."/>
        </authorList>
    </citation>
    <scope>NUCLEOTIDE SEQUENCE</scope>
    <source>
        <strain evidence="2">HNM0140</strain>
    </source>
</reference>
<gene>
    <name evidence="2" type="ORF">OJ254_26670</name>
</gene>
<evidence type="ECO:0000313" key="3">
    <source>
        <dbReference type="Proteomes" id="UP001164959"/>
    </source>
</evidence>
<dbReference type="InterPro" id="IPR036661">
    <property type="entry name" value="Luciferase-like_sf"/>
</dbReference>
<organism evidence="2 3">
    <name type="scientific">Streptomyces endophytica</name>
    <dbReference type="NCBI Taxonomy" id="2991496"/>
    <lineage>
        <taxon>Bacteria</taxon>
        <taxon>Bacillati</taxon>
        <taxon>Actinomycetota</taxon>
        <taxon>Actinomycetes</taxon>
        <taxon>Kitasatosporales</taxon>
        <taxon>Streptomycetaceae</taxon>
        <taxon>Streptomyces</taxon>
    </lineage>
</organism>
<name>A0ABY6PHD9_9ACTN</name>